<feature type="chain" id="PRO_5022788356" evidence="5">
    <location>
        <begin position="30"/>
        <end position="1877"/>
    </location>
</feature>
<dbReference type="Pfam" id="PF13573">
    <property type="entry name" value="SprB"/>
    <property type="match status" value="12"/>
</dbReference>
<dbReference type="SUPFAM" id="SSF49299">
    <property type="entry name" value="PKD domain"/>
    <property type="match status" value="1"/>
</dbReference>
<dbReference type="Proteomes" id="UP000321907">
    <property type="component" value="Unassembled WGS sequence"/>
</dbReference>
<evidence type="ECO:0000313" key="8">
    <source>
        <dbReference type="Proteomes" id="UP000321907"/>
    </source>
</evidence>
<proteinExistence type="predicted"/>
<dbReference type="InterPro" id="IPR025667">
    <property type="entry name" value="SprB_repeat"/>
</dbReference>
<dbReference type="Pfam" id="PF18962">
    <property type="entry name" value="Por_Secre_tail"/>
    <property type="match status" value="1"/>
</dbReference>
<dbReference type="OrthoDB" id="7794186at2"/>
<gene>
    <name evidence="7" type="ORF">FUA23_14495</name>
</gene>
<evidence type="ECO:0000256" key="4">
    <source>
        <dbReference type="SAM" id="MobiDB-lite"/>
    </source>
</evidence>
<feature type="domain" description="PKD" evidence="6">
    <location>
        <begin position="1603"/>
        <end position="1682"/>
    </location>
</feature>
<evidence type="ECO:0000256" key="3">
    <source>
        <dbReference type="ARBA" id="ARBA00022729"/>
    </source>
</evidence>
<feature type="signal peptide" evidence="5">
    <location>
        <begin position="1"/>
        <end position="29"/>
    </location>
</feature>
<reference evidence="7 8" key="1">
    <citation type="submission" date="2019-08" db="EMBL/GenBank/DDBJ databases">
        <title>Lewinella sp. strain SSH13 Genome sequencing and assembly.</title>
        <authorList>
            <person name="Kim I."/>
        </authorList>
    </citation>
    <scope>NUCLEOTIDE SEQUENCE [LARGE SCALE GENOMIC DNA]</scope>
    <source>
        <strain evidence="7 8">SSH13</strain>
    </source>
</reference>
<dbReference type="Gene3D" id="2.60.40.740">
    <property type="match status" value="12"/>
</dbReference>
<dbReference type="SMART" id="SM00089">
    <property type="entry name" value="PKD"/>
    <property type="match status" value="3"/>
</dbReference>
<dbReference type="EMBL" id="VOXD01000022">
    <property type="protein sequence ID" value="TXF88492.1"/>
    <property type="molecule type" value="Genomic_DNA"/>
</dbReference>
<comment type="subcellular location">
    <subcellularLocation>
        <location evidence="1">Secreted</location>
    </subcellularLocation>
</comment>
<evidence type="ECO:0000256" key="1">
    <source>
        <dbReference type="ARBA" id="ARBA00004613"/>
    </source>
</evidence>
<dbReference type="InterPro" id="IPR035986">
    <property type="entry name" value="PKD_dom_sf"/>
</dbReference>
<keyword evidence="8" id="KW-1185">Reference proteome</keyword>
<name>A0A5C7FM58_9BACT</name>
<evidence type="ECO:0000313" key="7">
    <source>
        <dbReference type="EMBL" id="TXF88492.1"/>
    </source>
</evidence>
<protein>
    <submittedName>
        <fullName evidence="7">T9SS type A sorting domain-containing protein</fullName>
    </submittedName>
</protein>
<evidence type="ECO:0000256" key="2">
    <source>
        <dbReference type="ARBA" id="ARBA00022525"/>
    </source>
</evidence>
<comment type="caution">
    <text evidence="7">The sequence shown here is derived from an EMBL/GenBank/DDBJ whole genome shotgun (WGS) entry which is preliminary data.</text>
</comment>
<dbReference type="PANTHER" id="PTHR23303:SF15">
    <property type="entry name" value="COLOSSIN-A"/>
    <property type="match status" value="1"/>
</dbReference>
<dbReference type="InterPro" id="IPR051417">
    <property type="entry name" value="SDr/BOS_complex"/>
</dbReference>
<dbReference type="PROSITE" id="PS50093">
    <property type="entry name" value="PKD"/>
    <property type="match status" value="1"/>
</dbReference>
<accession>A0A5C7FM58</accession>
<feature type="region of interest" description="Disordered" evidence="4">
    <location>
        <begin position="1145"/>
        <end position="1166"/>
    </location>
</feature>
<dbReference type="InterPro" id="IPR033764">
    <property type="entry name" value="Sdr_B"/>
</dbReference>
<dbReference type="InterPro" id="IPR026444">
    <property type="entry name" value="Secre_tail"/>
</dbReference>
<keyword evidence="2" id="KW-0964">Secreted</keyword>
<evidence type="ECO:0000259" key="6">
    <source>
        <dbReference type="PROSITE" id="PS50093"/>
    </source>
</evidence>
<dbReference type="SUPFAM" id="SSF117074">
    <property type="entry name" value="Hypothetical protein PA1324"/>
    <property type="match status" value="2"/>
</dbReference>
<sequence length="1877" mass="195854">MSTHLQFYYRGFRSALLLALVFLSSSAFAQLNVTVTGEDISCFGLANGSATAAVSNGTAPFTYQWSNGGATATITNLNAGPYSVTVTDINGLSGAGAVTLSEPTRVTAVISEAGECSAPFVIAAEPQGGVVPYTYNWSTGADTRAVSVPAGDYCVTVVDANLCGYVACTTVDENPPAVTLVDVDAQCDGSDDGAITANPSGGVAPYSYSWTTGANTRTITGLAPGVYRVTLTDARGCTATANAVIDEPDPITGNIFGDNTVCPGEADAFIRIAPQGGTPPYSYVWSPGGQTGQGIGPLGAGTYGVTVTDANECTLVDTYVITESPEVDVVITGDMLLCGAGTTGSLTASPVSGPASQYTYLWNTGATSPTINNVTPGDYTVTATDVNGCTATATATVRLINLSLSLNSTATTCIDAADGTATVVATGGDMPYLYQWSNGQTTQTITGLTPGVYGVTVTEANNCKVSGNIQVGAPPALNISVTPTNIVCNGDNNGTIDVTVTGGTPAYSYLWNDGSTAEDRTNLSAGTYGLTVTDINGCTDNITVQINEPAVLDINEFITNVSCEGDASGSIELAVSGGTPAYSYAWSNGSTTRILNNLSAGVYTVTVTDANECTLVESYTITEPTAIDLSGIASNVTCFGENDGSIDLTVLGGSPAYIVNWSNGSNSEDLSNIGAGTYTVTVTDANECQETASFTITQPADLSLTATPSNLDCAGDNSGAIAVTVSGGTAPYQFAWSDGSTLEDRNGLAAGTYSVTATDANGCTESLSVTVSEPLALNGFTQITPVACDGGATGAINLTAERGTPPYSFVWSTGATTEDITGLTAGNYTVTITDANSCTLVQIWTVNTVAQIEITGNVENADCNDTSTGNIDITVSGGSGTYAYTWSNGALTQDLTNVPADTYTVSVTDANECTSVASFTVTEPDEINLSVTAPDIVCGGTNSGAITVFPAGGTGPYSYLWSNGDTGNMIDNIPAGAYTVTVTDANGCTDVTAGIVLDELPQLTCEITIDQEATNGNNGQLSVAVDGGTAPFTYAWSNNETTPTISNLSAGTYSVTVTDFAGCTTECIATLRALAGIGDFVWEDYNANGQQDPGEPGIEDYPVYLKNAAGVIIDSTRTDANGNYSFMGLEPGTYSILFIEPPGGTRTLSNSGDDTTDSDGDPDMNGMTDTYTLAPGEFNMTVDAGFFATPGGVIADPCNCLNNNTTDFDGQFTEILEIRSNPGQTWTILSNSNMYFLDSDDPPAAPNPVPVGTVIPQVSMDGDMAVYAFEFLLVDSFQYVSVISNGVYSLEIANQCFYPVVRYVEEPPASICRFDLPFLLDGFGLINNQPLPGDVIFTVNGETVLEIDPANLPVGENTITASFVPDNMDLCIADEELRFLLTEDCNAKLGDFVWQDTNGNGQQDPGEPGIEGVKVTVTSQDGTYMDMAFTDETGMYMFSVPPGTYKMTFDAPEDFVPTTVNSGNDATDSDMDPAMLMTGFYTVGPDEMDFTIDAGFINPCVANIVNPGTIGFSQEICGPGNVPDPFVEIAPATGGEGAIEYLWMFNTNDPNQDISFWQPIPNTNSPNYAPGAVSQTTYFTRCVRRNNCQYIESNVITIEVGDDAVADISGPTSICVGEEAIFQAVNPGNGASISWNFTGSSEVESTTGPLATTSWATFGSFSVTLTVTANGCTSTHTRNIAVLNNPNRCGGNLTANGSVNNLVSREVTIEWQVPYDGSDYSFMLERSTDGQNFEGVANVTSPVFVSGNDMAMFRQEDVSPLAGRTFYRVRMIDAQYGDMVSNVVEMQLAGVSNALGRVFPNPASNGMIHVEMTDEAANEGDASVQLFDVRGNLVAPRIFLPVGTGVINLPTEYQAAGVYFLRVSVGNQTETHRVIIE</sequence>
<dbReference type="GO" id="GO:0005576">
    <property type="term" value="C:extracellular region"/>
    <property type="evidence" value="ECO:0007669"/>
    <property type="project" value="UniProtKB-SubCell"/>
</dbReference>
<dbReference type="InterPro" id="IPR022409">
    <property type="entry name" value="PKD/Chitinase_dom"/>
</dbReference>
<dbReference type="PANTHER" id="PTHR23303">
    <property type="entry name" value="CARBOXYPEPTIDASE REGULATORY REGION-CONTAINING"/>
    <property type="match status" value="1"/>
</dbReference>
<evidence type="ECO:0000256" key="5">
    <source>
        <dbReference type="SAM" id="SignalP"/>
    </source>
</evidence>
<dbReference type="InterPro" id="IPR000601">
    <property type="entry name" value="PKD_dom"/>
</dbReference>
<keyword evidence="3 5" id="KW-0732">Signal</keyword>
<dbReference type="InterPro" id="IPR013783">
    <property type="entry name" value="Ig-like_fold"/>
</dbReference>
<organism evidence="7 8">
    <name type="scientific">Neolewinella aurantiaca</name>
    <dbReference type="NCBI Taxonomy" id="2602767"/>
    <lineage>
        <taxon>Bacteria</taxon>
        <taxon>Pseudomonadati</taxon>
        <taxon>Bacteroidota</taxon>
        <taxon>Saprospiria</taxon>
        <taxon>Saprospirales</taxon>
        <taxon>Lewinellaceae</taxon>
        <taxon>Neolewinella</taxon>
    </lineage>
</organism>
<dbReference type="Gene3D" id="2.60.40.10">
    <property type="entry name" value="Immunoglobulins"/>
    <property type="match status" value="3"/>
</dbReference>
<dbReference type="Pfam" id="PF17210">
    <property type="entry name" value="SdrD_B"/>
    <property type="match status" value="2"/>
</dbReference>
<dbReference type="NCBIfam" id="TIGR04183">
    <property type="entry name" value="Por_Secre_tail"/>
    <property type="match status" value="1"/>
</dbReference>